<evidence type="ECO:0000313" key="2">
    <source>
        <dbReference type="Proteomes" id="UP001168883"/>
    </source>
</evidence>
<proteinExistence type="predicted"/>
<accession>A0ABT8V2Y1</accession>
<keyword evidence="2" id="KW-1185">Reference proteome</keyword>
<dbReference type="Pfam" id="PF20505">
    <property type="entry name" value="DUF6731"/>
    <property type="match status" value="1"/>
</dbReference>
<comment type="caution">
    <text evidence="1">The sequence shown here is derived from an EMBL/GenBank/DDBJ whole genome shotgun (WGS) entry which is preliminary data.</text>
</comment>
<dbReference type="InterPro" id="IPR046618">
    <property type="entry name" value="DUF6731"/>
</dbReference>
<evidence type="ECO:0000313" key="1">
    <source>
        <dbReference type="EMBL" id="MDO3675790.1"/>
    </source>
</evidence>
<dbReference type="Proteomes" id="UP001168883">
    <property type="component" value="Unassembled WGS sequence"/>
</dbReference>
<protein>
    <submittedName>
        <fullName evidence="1">Uncharacterized protein</fullName>
    </submittedName>
</protein>
<reference evidence="1" key="1">
    <citation type="submission" date="2023-07" db="EMBL/GenBank/DDBJ databases">
        <authorList>
            <person name="Aktuganov G."/>
            <person name="Boyko T."/>
            <person name="Delegan Y."/>
            <person name="Galimzianova N."/>
            <person name="Gilvanova E."/>
            <person name="Korobov V."/>
            <person name="Kuzmina L."/>
            <person name="Melentiev A."/>
            <person name="Milman P."/>
            <person name="Ryabova A."/>
            <person name="Stupak E."/>
            <person name="Yasakov T."/>
            <person name="Zharikova N."/>
            <person name="Zhurenko E."/>
        </authorList>
    </citation>
    <scope>NUCLEOTIDE SEQUENCE</scope>
    <source>
        <strain evidence="1">IB-739</strain>
    </source>
</reference>
<name>A0ABT8V2Y1_9BACL</name>
<dbReference type="RefSeq" id="WP_302877116.1">
    <property type="nucleotide sequence ID" value="NZ_JAUMKJ010000002.1"/>
</dbReference>
<gene>
    <name evidence="1" type="ORF">Q3C12_02165</name>
</gene>
<dbReference type="EMBL" id="JAUMKJ010000002">
    <property type="protein sequence ID" value="MDO3675790.1"/>
    <property type="molecule type" value="Genomic_DNA"/>
</dbReference>
<organism evidence="1 2">
    <name type="scientific">Paenibacillus ehimensis</name>
    <dbReference type="NCBI Taxonomy" id="79264"/>
    <lineage>
        <taxon>Bacteria</taxon>
        <taxon>Bacillati</taxon>
        <taxon>Bacillota</taxon>
        <taxon>Bacilli</taxon>
        <taxon>Bacillales</taxon>
        <taxon>Paenibacillaceae</taxon>
        <taxon>Paenibacillus</taxon>
    </lineage>
</organism>
<sequence>MATKNVSVDFYRMDSEEFNYLKVFSDKLEISRDILMQKNRENIKLFDFFVRFYELTFENNYWIGHIEKVKTEEYAVVGSLDGRRDTYATQVDEGPVSDSTFLFWPDRRIIALYRSREGLSHRAFEAFLSRYTGLAISLSVILSEDKALRLSKMRLVKQLEYKIAKPTNMEFAKSKNTGFFQEAEIIRQLQSDSMDIIIASGRGKKLDKTEVIKKAESLASYKDEGVEKVKIKGREFDGGPIDTVDLIQDRMIYVEKLTIPKDKKITPIMMMDVLRKAFDKKKSEIVRMYLDER</sequence>